<accession>A0A9X9WMP9</accession>
<evidence type="ECO:0000313" key="2">
    <source>
        <dbReference type="EMBL" id="MBR0661609.1"/>
    </source>
</evidence>
<evidence type="ECO:0000313" key="4">
    <source>
        <dbReference type="Proteomes" id="UP000746741"/>
    </source>
</evidence>
<reference evidence="2" key="3">
    <citation type="journal article" date="2021" name="Syst. Appl. Microbiol.">
        <title>Roseomonas hellenica sp. nov., isolated from roots of wild-growing Alkanna tinctoria.</title>
        <authorList>
            <person name="Rat A."/>
            <person name="Naranjo H.D."/>
            <person name="Lebbe L."/>
            <person name="Cnockaert M."/>
            <person name="Krigas N."/>
            <person name="Grigoriadou K."/>
            <person name="Maloupa E."/>
            <person name="Willems A."/>
        </authorList>
    </citation>
    <scope>NUCLEOTIDE SEQUENCE</scope>
    <source>
        <strain evidence="2">LMG 31161</strain>
    </source>
</reference>
<name>A0A9X9WMP9_9PROT</name>
<protein>
    <recommendedName>
        <fullName evidence="6">DUF5666 domain-containing protein</fullName>
    </recommendedName>
</protein>
<dbReference type="EMBL" id="JAAVUP010000001">
    <property type="protein sequence ID" value="NKE15839.1"/>
    <property type="molecule type" value="Genomic_DNA"/>
</dbReference>
<sequence length="173" mass="18395">MSLPRIRRRTMALMPLAAALLAGCMPPTPPAPPPSAAEPPPALPALGSIAANGTVQLVDIATRQVLVRMAGGGTLYVTPPEDFRGFGGLQPGTRVLVEYDSRGVGHVAPATRRGSRDRVRATIREIQRGGQHIDLVSAQGTTQIFEVPDRSMMAFVTRLRAGDEVAITVRDQP</sequence>
<dbReference type="Proteomes" id="UP001138708">
    <property type="component" value="Unassembled WGS sequence"/>
</dbReference>
<evidence type="ECO:0000313" key="5">
    <source>
        <dbReference type="Proteomes" id="UP001138708"/>
    </source>
</evidence>
<reference evidence="2" key="1">
    <citation type="submission" date="2020-01" db="EMBL/GenBank/DDBJ databases">
        <authorList>
            <person name="Rat A."/>
        </authorList>
    </citation>
    <scope>NUCLEOTIDE SEQUENCE</scope>
    <source>
        <strain evidence="2">LMG 31161</strain>
    </source>
</reference>
<evidence type="ECO:0008006" key="6">
    <source>
        <dbReference type="Google" id="ProtNLM"/>
    </source>
</evidence>
<gene>
    <name evidence="3" type="ORF">GWK15_02720</name>
    <name evidence="2" type="ORF">GXW75_20310</name>
</gene>
<keyword evidence="4" id="KW-1185">Reference proteome</keyword>
<feature type="signal peptide" evidence="1">
    <location>
        <begin position="1"/>
        <end position="30"/>
    </location>
</feature>
<dbReference type="PROSITE" id="PS51257">
    <property type="entry name" value="PROKAR_LIPOPROTEIN"/>
    <property type="match status" value="1"/>
</dbReference>
<organism evidence="2 5">
    <name type="scientific">Neoroseomonas oryzicola</name>
    <dbReference type="NCBI Taxonomy" id="535904"/>
    <lineage>
        <taxon>Bacteria</taxon>
        <taxon>Pseudomonadati</taxon>
        <taxon>Pseudomonadota</taxon>
        <taxon>Alphaproteobacteria</taxon>
        <taxon>Acetobacterales</taxon>
        <taxon>Acetobacteraceae</taxon>
        <taxon>Neoroseomonas</taxon>
    </lineage>
</organism>
<proteinExistence type="predicted"/>
<comment type="caution">
    <text evidence="2">The sequence shown here is derived from an EMBL/GenBank/DDBJ whole genome shotgun (WGS) entry which is preliminary data.</text>
</comment>
<dbReference type="EMBL" id="JAAEDK010000058">
    <property type="protein sequence ID" value="MBR0661609.1"/>
    <property type="molecule type" value="Genomic_DNA"/>
</dbReference>
<dbReference type="AlphaFoldDB" id="A0A9X9WMP9"/>
<keyword evidence="1" id="KW-0732">Signal</keyword>
<evidence type="ECO:0000313" key="3">
    <source>
        <dbReference type="EMBL" id="NKE15839.1"/>
    </source>
</evidence>
<feature type="chain" id="PRO_5040949863" description="DUF5666 domain-containing protein" evidence="1">
    <location>
        <begin position="31"/>
        <end position="173"/>
    </location>
</feature>
<dbReference type="Proteomes" id="UP000746741">
    <property type="component" value="Unassembled WGS sequence"/>
</dbReference>
<evidence type="ECO:0000256" key="1">
    <source>
        <dbReference type="SAM" id="SignalP"/>
    </source>
</evidence>
<reference evidence="3 4" key="2">
    <citation type="submission" date="2020-02" db="EMBL/GenBank/DDBJ databases">
        <authorList>
            <person name="Sun Q."/>
            <person name="Inoue M."/>
        </authorList>
    </citation>
    <scope>NUCLEOTIDE SEQUENCE [LARGE SCALE GENOMIC DNA]</scope>
    <source>
        <strain evidence="3 4">KCTC 22478</strain>
    </source>
</reference>